<gene>
    <name evidence="2" type="ORF">EMPG_13620</name>
</gene>
<evidence type="ECO:0000256" key="1">
    <source>
        <dbReference type="SAM" id="MobiDB-lite"/>
    </source>
</evidence>
<dbReference type="Proteomes" id="UP000053573">
    <property type="component" value="Unassembled WGS sequence"/>
</dbReference>
<dbReference type="OrthoDB" id="4181273at2759"/>
<comment type="caution">
    <text evidence="2">The sequence shown here is derived from an EMBL/GenBank/DDBJ whole genome shotgun (WGS) entry which is preliminary data.</text>
</comment>
<reference evidence="3" key="1">
    <citation type="journal article" date="2015" name="PLoS Genet.">
        <title>The dynamic genome and transcriptome of the human fungal pathogen Blastomyces and close relative Emmonsia.</title>
        <authorList>
            <person name="Munoz J.F."/>
            <person name="Gauthier G.M."/>
            <person name="Desjardins C.A."/>
            <person name="Gallo J.E."/>
            <person name="Holder J."/>
            <person name="Sullivan T.D."/>
            <person name="Marty A.J."/>
            <person name="Carmen J.C."/>
            <person name="Chen Z."/>
            <person name="Ding L."/>
            <person name="Gujja S."/>
            <person name="Magrini V."/>
            <person name="Misas E."/>
            <person name="Mitreva M."/>
            <person name="Priest M."/>
            <person name="Saif S."/>
            <person name="Whiston E.A."/>
            <person name="Young S."/>
            <person name="Zeng Q."/>
            <person name="Goldman W.E."/>
            <person name="Mardis E.R."/>
            <person name="Taylor J.W."/>
            <person name="McEwen J.G."/>
            <person name="Clay O.K."/>
            <person name="Klein B.S."/>
            <person name="Cuomo C.A."/>
        </authorList>
    </citation>
    <scope>NUCLEOTIDE SEQUENCE [LARGE SCALE GENOMIC DNA]</scope>
    <source>
        <strain evidence="3">UAMH 139</strain>
    </source>
</reference>
<accession>A0A0H1BIC2</accession>
<sequence>MRSSLRSKERVCLADRVKNGRRLSYLRRRASELSSSPPRRRTVHIEYLNSPYTPGARIQVVEIDSSSATTLPGIKKNESVFAKLKRHVCPLFRRKDADARAQPGDEANTIHQSSRSRNDPEIPAMNEKPTRRPGFAFLRKFFKSQTAANLKPSTSVVSLDSAQKHLLYQNSYAQTPRPNIETSGISPLITQHIAPSAASTADLDLNDWASLTAFPKSHLSGAKQTVACQMSASALPTRAWDCGSSRRIENREFRDPGCHITNWLAELQEPPCLRRVAAVQDLRELQATHST</sequence>
<feature type="region of interest" description="Disordered" evidence="1">
    <location>
        <begin position="95"/>
        <end position="130"/>
    </location>
</feature>
<dbReference type="EMBL" id="LDEV01001752">
    <property type="protein sequence ID" value="KLJ11100.1"/>
    <property type="molecule type" value="Genomic_DNA"/>
</dbReference>
<dbReference type="AlphaFoldDB" id="A0A0H1BIC2"/>
<keyword evidence="3" id="KW-1185">Reference proteome</keyword>
<organism evidence="2 3">
    <name type="scientific">Blastomyces silverae</name>
    <dbReference type="NCBI Taxonomy" id="2060906"/>
    <lineage>
        <taxon>Eukaryota</taxon>
        <taxon>Fungi</taxon>
        <taxon>Dikarya</taxon>
        <taxon>Ascomycota</taxon>
        <taxon>Pezizomycotina</taxon>
        <taxon>Eurotiomycetes</taxon>
        <taxon>Eurotiomycetidae</taxon>
        <taxon>Onygenales</taxon>
        <taxon>Ajellomycetaceae</taxon>
        <taxon>Blastomyces</taxon>
    </lineage>
</organism>
<name>A0A0H1BIC2_9EURO</name>
<evidence type="ECO:0000313" key="2">
    <source>
        <dbReference type="EMBL" id="KLJ11100.1"/>
    </source>
</evidence>
<protein>
    <submittedName>
        <fullName evidence="2">Uncharacterized protein</fullName>
    </submittedName>
</protein>
<evidence type="ECO:0000313" key="3">
    <source>
        <dbReference type="Proteomes" id="UP000053573"/>
    </source>
</evidence>
<proteinExistence type="predicted"/>